<accession>A0ACC2D3Z7</accession>
<proteinExistence type="predicted"/>
<comment type="caution">
    <text evidence="1">The sequence shown here is derived from an EMBL/GenBank/DDBJ whole genome shotgun (WGS) entry which is preliminary data.</text>
</comment>
<evidence type="ECO:0000313" key="2">
    <source>
        <dbReference type="Proteomes" id="UP001162992"/>
    </source>
</evidence>
<dbReference type="Proteomes" id="UP001162992">
    <property type="component" value="Chromosome 7"/>
</dbReference>
<sequence length="139" mass="15774">MPCGTDKHIKPPHCTKRCLIPVLCVHAAIAKSPLESKFLSLNSTCSLKEKLWSDLRNTLIHHLRHWKFKFARGDMKIGIMRNDFEIFYQKRNYCCPHPCSQVCHPGSCPPCKSTVKRACHCGALVNVFECNSSLLMSTT</sequence>
<gene>
    <name evidence="1" type="ORF">O6H91_07G035300</name>
</gene>
<reference evidence="2" key="1">
    <citation type="journal article" date="2024" name="Proc. Natl. Acad. Sci. U.S.A.">
        <title>Extraordinary preservation of gene collinearity over three hundred million years revealed in homosporous lycophytes.</title>
        <authorList>
            <person name="Li C."/>
            <person name="Wickell D."/>
            <person name="Kuo L.Y."/>
            <person name="Chen X."/>
            <person name="Nie B."/>
            <person name="Liao X."/>
            <person name="Peng D."/>
            <person name="Ji J."/>
            <person name="Jenkins J."/>
            <person name="Williams M."/>
            <person name="Shu S."/>
            <person name="Plott C."/>
            <person name="Barry K."/>
            <person name="Rajasekar S."/>
            <person name="Grimwood J."/>
            <person name="Han X."/>
            <person name="Sun S."/>
            <person name="Hou Z."/>
            <person name="He W."/>
            <person name="Dai G."/>
            <person name="Sun C."/>
            <person name="Schmutz J."/>
            <person name="Leebens-Mack J.H."/>
            <person name="Li F.W."/>
            <person name="Wang L."/>
        </authorList>
    </citation>
    <scope>NUCLEOTIDE SEQUENCE [LARGE SCALE GENOMIC DNA]</scope>
    <source>
        <strain evidence="2">cv. PW_Plant_1</strain>
    </source>
</reference>
<evidence type="ECO:0000313" key="1">
    <source>
        <dbReference type="EMBL" id="KAJ7548971.1"/>
    </source>
</evidence>
<keyword evidence="2" id="KW-1185">Reference proteome</keyword>
<name>A0ACC2D3Z7_DIPCM</name>
<dbReference type="EMBL" id="CM055098">
    <property type="protein sequence ID" value="KAJ7548971.1"/>
    <property type="molecule type" value="Genomic_DNA"/>
</dbReference>
<organism evidence="1 2">
    <name type="scientific">Diphasiastrum complanatum</name>
    <name type="common">Issler's clubmoss</name>
    <name type="synonym">Lycopodium complanatum</name>
    <dbReference type="NCBI Taxonomy" id="34168"/>
    <lineage>
        <taxon>Eukaryota</taxon>
        <taxon>Viridiplantae</taxon>
        <taxon>Streptophyta</taxon>
        <taxon>Embryophyta</taxon>
        <taxon>Tracheophyta</taxon>
        <taxon>Lycopodiopsida</taxon>
        <taxon>Lycopodiales</taxon>
        <taxon>Lycopodiaceae</taxon>
        <taxon>Lycopodioideae</taxon>
        <taxon>Diphasiastrum</taxon>
    </lineage>
</organism>
<protein>
    <submittedName>
        <fullName evidence="1">Uncharacterized protein</fullName>
    </submittedName>
</protein>